<comment type="subcellular location">
    <subcellularLocation>
        <location evidence="1 7">Cell membrane</location>
        <topology evidence="1 7">Multi-pass membrane protein</topology>
    </subcellularLocation>
</comment>
<dbReference type="GO" id="GO:0002028">
    <property type="term" value="P:regulation of sodium ion transport"/>
    <property type="evidence" value="ECO:0007669"/>
    <property type="project" value="UniProtKB-UniRule"/>
</dbReference>
<evidence type="ECO:0000256" key="5">
    <source>
        <dbReference type="ARBA" id="ARBA00022989"/>
    </source>
</evidence>
<dbReference type="InterPro" id="IPR008516">
    <property type="entry name" value="Na/K-Atpase_Interacting"/>
</dbReference>
<name>A0A1W4XFX3_AGRPL</name>
<evidence type="ECO:0000256" key="1">
    <source>
        <dbReference type="ARBA" id="ARBA00004651"/>
    </source>
</evidence>
<keyword evidence="6 7" id="KW-0472">Membrane</keyword>
<dbReference type="RefSeq" id="XP_018335031.1">
    <property type="nucleotide sequence ID" value="XM_018479529.1"/>
</dbReference>
<organism evidence="8 9">
    <name type="scientific">Agrilus planipennis</name>
    <name type="common">Emerald ash borer</name>
    <name type="synonym">Agrilus marcopoli</name>
    <dbReference type="NCBI Taxonomy" id="224129"/>
    <lineage>
        <taxon>Eukaryota</taxon>
        <taxon>Metazoa</taxon>
        <taxon>Ecdysozoa</taxon>
        <taxon>Arthropoda</taxon>
        <taxon>Hexapoda</taxon>
        <taxon>Insecta</taxon>
        <taxon>Pterygota</taxon>
        <taxon>Neoptera</taxon>
        <taxon>Endopterygota</taxon>
        <taxon>Coleoptera</taxon>
        <taxon>Polyphaga</taxon>
        <taxon>Elateriformia</taxon>
        <taxon>Buprestoidea</taxon>
        <taxon>Buprestidae</taxon>
        <taxon>Agrilinae</taxon>
        <taxon>Agrilus</taxon>
    </lineage>
</organism>
<dbReference type="PANTHER" id="PTHR13084:SF6">
    <property type="entry name" value="SODIUM_POTASSIUM-TRANSPORTING ATPASE SUBUNIT BETA-1-INTERACTING PROTEIN"/>
    <property type="match status" value="1"/>
</dbReference>
<keyword evidence="4 7" id="KW-0812">Transmembrane</keyword>
<proteinExistence type="inferred from homology"/>
<keyword evidence="8" id="KW-1185">Reference proteome</keyword>
<dbReference type="Pfam" id="PF05640">
    <property type="entry name" value="NKAIN"/>
    <property type="match status" value="1"/>
</dbReference>
<dbReference type="Proteomes" id="UP000192223">
    <property type="component" value="Unplaced"/>
</dbReference>
<evidence type="ECO:0000256" key="6">
    <source>
        <dbReference type="ARBA" id="ARBA00023136"/>
    </source>
</evidence>
<comment type="caution">
    <text evidence="7">Lacks conserved residue(s) required for the propagation of feature annotation.</text>
</comment>
<dbReference type="KEGG" id="apln:108743928"/>
<gene>
    <name evidence="9" type="primary">LOC108743928</name>
</gene>
<keyword evidence="3 7" id="KW-1003">Cell membrane</keyword>
<feature type="transmembrane region" description="Helical" evidence="7">
    <location>
        <begin position="34"/>
        <end position="55"/>
    </location>
</feature>
<dbReference type="InParanoid" id="A0A1W4XFX3"/>
<comment type="similarity">
    <text evidence="2 7">Belongs to the NKAIN family.</text>
</comment>
<dbReference type="PANTHER" id="PTHR13084">
    <property type="entry name" value="T-CELL LYMPHOMA BREAKPOINT-ASSOCIATED TARGET 1-RELATED"/>
    <property type="match status" value="1"/>
</dbReference>
<accession>A0A1W4XFX3</accession>
<dbReference type="AlphaFoldDB" id="A0A1W4XFX3"/>
<feature type="transmembrane region" description="Helical" evidence="7">
    <location>
        <begin position="67"/>
        <end position="86"/>
    </location>
</feature>
<evidence type="ECO:0000313" key="9">
    <source>
        <dbReference type="RefSeq" id="XP_018335031.1"/>
    </source>
</evidence>
<evidence type="ECO:0000256" key="3">
    <source>
        <dbReference type="ARBA" id="ARBA00022475"/>
    </source>
</evidence>
<evidence type="ECO:0000313" key="8">
    <source>
        <dbReference type="Proteomes" id="UP000192223"/>
    </source>
</evidence>
<dbReference type="GeneID" id="108743928"/>
<feature type="non-terminal residue" evidence="9">
    <location>
        <position position="195"/>
    </location>
</feature>
<keyword evidence="5 7" id="KW-1133">Transmembrane helix</keyword>
<reference evidence="9" key="1">
    <citation type="submission" date="2025-08" db="UniProtKB">
        <authorList>
            <consortium name="RefSeq"/>
        </authorList>
    </citation>
    <scope>IDENTIFICATION</scope>
    <source>
        <tissue evidence="9">Entire body</tissue>
    </source>
</reference>
<evidence type="ECO:0000256" key="7">
    <source>
        <dbReference type="RuleBase" id="RU368041"/>
    </source>
</evidence>
<evidence type="ECO:0000256" key="2">
    <source>
        <dbReference type="ARBA" id="ARBA00006364"/>
    </source>
</evidence>
<protein>
    <recommendedName>
        <fullName evidence="7">Sodium/potassium-transporting ATPase subunit beta-1-interacting protein</fullName>
        <shortName evidence="7">Na(+)/K(+)-transporting ATPase subunit beta-1-interacting protein</shortName>
    </recommendedName>
</protein>
<evidence type="ECO:0000256" key="4">
    <source>
        <dbReference type="ARBA" id="ARBA00022692"/>
    </source>
</evidence>
<dbReference type="OrthoDB" id="10050321at2759"/>
<sequence length="195" mass="22398">MGICPKRYFMLSICVLQIVTVTQRQVFDFLGFLWIPILINFFDVIFIIFGFFGAFQYRPKYIIAYSLWNLFWLGWNIFLICLYLDIGSLNHKESKILKIDPDSSSWWENGPGCKGTLNMTSVIPVWDDVTNCLVDYRYVEVLQAGIQCVLAVLGVSSGYCLSRLFMEEDDSFNYLGGDGKSPEHLALQPMYVSCN</sequence>
<dbReference type="GO" id="GO:0005886">
    <property type="term" value="C:plasma membrane"/>
    <property type="evidence" value="ECO:0007669"/>
    <property type="project" value="UniProtKB-SubCell"/>
</dbReference>